<proteinExistence type="predicted"/>
<dbReference type="AlphaFoldDB" id="A0A381PSJ9"/>
<feature type="transmembrane region" description="Helical" evidence="6">
    <location>
        <begin position="69"/>
        <end position="90"/>
    </location>
</feature>
<comment type="subcellular location">
    <subcellularLocation>
        <location evidence="1">Cell membrane</location>
        <topology evidence="1">Multi-pass membrane protein</topology>
    </subcellularLocation>
</comment>
<dbReference type="PANTHER" id="PTHR30086">
    <property type="entry name" value="ARGININE EXPORTER PROTEIN ARGO"/>
    <property type="match status" value="1"/>
</dbReference>
<keyword evidence="2" id="KW-1003">Cell membrane</keyword>
<evidence type="ECO:0008006" key="8">
    <source>
        <dbReference type="Google" id="ProtNLM"/>
    </source>
</evidence>
<evidence type="ECO:0000256" key="2">
    <source>
        <dbReference type="ARBA" id="ARBA00022475"/>
    </source>
</evidence>
<feature type="transmembrane region" description="Helical" evidence="6">
    <location>
        <begin position="39"/>
        <end position="63"/>
    </location>
</feature>
<evidence type="ECO:0000256" key="5">
    <source>
        <dbReference type="ARBA" id="ARBA00023136"/>
    </source>
</evidence>
<gene>
    <name evidence="7" type="ORF">METZ01_LOCUS22839</name>
</gene>
<dbReference type="GO" id="GO:0015171">
    <property type="term" value="F:amino acid transmembrane transporter activity"/>
    <property type="evidence" value="ECO:0007669"/>
    <property type="project" value="TreeGrafter"/>
</dbReference>
<evidence type="ECO:0000256" key="3">
    <source>
        <dbReference type="ARBA" id="ARBA00022692"/>
    </source>
</evidence>
<feature type="transmembrane region" description="Helical" evidence="6">
    <location>
        <begin position="138"/>
        <end position="160"/>
    </location>
</feature>
<feature type="transmembrane region" description="Helical" evidence="6">
    <location>
        <begin position="180"/>
        <end position="197"/>
    </location>
</feature>
<feature type="transmembrane region" description="Helical" evidence="6">
    <location>
        <begin position="6"/>
        <end position="27"/>
    </location>
</feature>
<keyword evidence="3 6" id="KW-0812">Transmembrane</keyword>
<keyword evidence="4 6" id="KW-1133">Transmembrane helix</keyword>
<feature type="transmembrane region" description="Helical" evidence="6">
    <location>
        <begin position="110"/>
        <end position="132"/>
    </location>
</feature>
<organism evidence="7">
    <name type="scientific">marine metagenome</name>
    <dbReference type="NCBI Taxonomy" id="408172"/>
    <lineage>
        <taxon>unclassified sequences</taxon>
        <taxon>metagenomes</taxon>
        <taxon>ecological metagenomes</taxon>
    </lineage>
</organism>
<dbReference type="Pfam" id="PF01810">
    <property type="entry name" value="LysE"/>
    <property type="match status" value="1"/>
</dbReference>
<dbReference type="GO" id="GO:0005886">
    <property type="term" value="C:plasma membrane"/>
    <property type="evidence" value="ECO:0007669"/>
    <property type="project" value="UniProtKB-SubCell"/>
</dbReference>
<evidence type="ECO:0000313" key="7">
    <source>
        <dbReference type="EMBL" id="SUZ69985.1"/>
    </source>
</evidence>
<dbReference type="PANTHER" id="PTHR30086:SF20">
    <property type="entry name" value="ARGININE EXPORTER PROTEIN ARGO-RELATED"/>
    <property type="match status" value="1"/>
</dbReference>
<reference evidence="7" key="1">
    <citation type="submission" date="2018-05" db="EMBL/GenBank/DDBJ databases">
        <authorList>
            <person name="Lanie J.A."/>
            <person name="Ng W.-L."/>
            <person name="Kazmierczak K.M."/>
            <person name="Andrzejewski T.M."/>
            <person name="Davidsen T.M."/>
            <person name="Wayne K.J."/>
            <person name="Tettelin H."/>
            <person name="Glass J.I."/>
            <person name="Rusch D."/>
            <person name="Podicherti R."/>
            <person name="Tsui H.-C.T."/>
            <person name="Winkler M.E."/>
        </authorList>
    </citation>
    <scope>NUCLEOTIDE SEQUENCE</scope>
</reference>
<sequence length="198" mass="22620">MKTEIILFLISSISLTLMPGPDILFVISQSISKNKTTGVLISLGLCTGLLIHTMLLVFGFSSIISNNYFLFKLFSSFYMLLLMTQEINLLPKIYSNKSNYKYNSPYLKGLIMNLINPKVILFFIAFFPAFLFSKTLDLKIQFAILGLIFFVQALIIFISVSYLSKRIFNLFNISSKSLKISYIKSLIYLIIIALIWID</sequence>
<accession>A0A381PSJ9</accession>
<name>A0A381PSJ9_9ZZZZ</name>
<dbReference type="InterPro" id="IPR001123">
    <property type="entry name" value="LeuE-type"/>
</dbReference>
<protein>
    <recommendedName>
        <fullName evidence="8">Lysine transporter LysE</fullName>
    </recommendedName>
</protein>
<keyword evidence="5 6" id="KW-0472">Membrane</keyword>
<dbReference type="EMBL" id="UINC01001077">
    <property type="protein sequence ID" value="SUZ69985.1"/>
    <property type="molecule type" value="Genomic_DNA"/>
</dbReference>
<evidence type="ECO:0000256" key="6">
    <source>
        <dbReference type="SAM" id="Phobius"/>
    </source>
</evidence>
<evidence type="ECO:0000256" key="4">
    <source>
        <dbReference type="ARBA" id="ARBA00022989"/>
    </source>
</evidence>
<evidence type="ECO:0000256" key="1">
    <source>
        <dbReference type="ARBA" id="ARBA00004651"/>
    </source>
</evidence>